<feature type="transmembrane region" description="Helical" evidence="12">
    <location>
        <begin position="497"/>
        <end position="516"/>
    </location>
</feature>
<dbReference type="InterPro" id="IPR053710">
    <property type="entry name" value="Arylamine_NAT_domain_sf"/>
</dbReference>
<feature type="transmembrane region" description="Helical" evidence="12">
    <location>
        <begin position="466"/>
        <end position="491"/>
    </location>
</feature>
<evidence type="ECO:0000256" key="10">
    <source>
        <dbReference type="ARBA" id="ARBA00074746"/>
    </source>
</evidence>
<dbReference type="GO" id="GO:0005886">
    <property type="term" value="C:plasma membrane"/>
    <property type="evidence" value="ECO:0007669"/>
    <property type="project" value="UniProtKB-ARBA"/>
</dbReference>
<evidence type="ECO:0000313" key="15">
    <source>
        <dbReference type="Proteomes" id="UP000248423"/>
    </source>
</evidence>
<evidence type="ECO:0000256" key="7">
    <source>
        <dbReference type="ARBA" id="ARBA00023180"/>
    </source>
</evidence>
<dbReference type="InterPro" id="IPR011701">
    <property type="entry name" value="MFS"/>
</dbReference>
<dbReference type="Proteomes" id="UP000248423">
    <property type="component" value="Unassembled WGS sequence"/>
</dbReference>
<keyword evidence="7" id="KW-0325">Glycoprotein</keyword>
<keyword evidence="5 12" id="KW-1133">Transmembrane helix</keyword>
<dbReference type="PROSITE" id="PS50850">
    <property type="entry name" value="MFS"/>
    <property type="match status" value="1"/>
</dbReference>
<feature type="transmembrane region" description="Helical" evidence="12">
    <location>
        <begin position="669"/>
        <end position="688"/>
    </location>
</feature>
<evidence type="ECO:0000256" key="4">
    <source>
        <dbReference type="ARBA" id="ARBA00022692"/>
    </source>
</evidence>
<dbReference type="InterPro" id="IPR036259">
    <property type="entry name" value="MFS_trans_sf"/>
</dbReference>
<comment type="subcellular location">
    <subcellularLocation>
        <location evidence="1">Membrane</location>
        <topology evidence="1">Multi-pass membrane protein</topology>
    </subcellularLocation>
</comment>
<dbReference type="STRING" id="1448318.A0A319E625"/>
<dbReference type="GO" id="GO:0015137">
    <property type="term" value="F:citrate transmembrane transporter activity"/>
    <property type="evidence" value="ECO:0007669"/>
    <property type="project" value="UniProtKB-ARBA"/>
</dbReference>
<evidence type="ECO:0000313" key="14">
    <source>
        <dbReference type="EMBL" id="PYI04800.1"/>
    </source>
</evidence>
<keyword evidence="6 12" id="KW-0472">Membrane</keyword>
<feature type="transmembrane region" description="Helical" evidence="12">
    <location>
        <begin position="408"/>
        <end position="425"/>
    </location>
</feature>
<dbReference type="OrthoDB" id="440553at2759"/>
<evidence type="ECO:0000256" key="12">
    <source>
        <dbReference type="SAM" id="Phobius"/>
    </source>
</evidence>
<comment type="function">
    <text evidence="9">Transmembrane transporter that exports citrate across the cell membrane.</text>
</comment>
<sequence length="754" mass="83440">MTNSHLPTMEPSSSAYTPAQITTWLQHTFEALRTLMRCQINRFPIENLSVHYFPTHIVDIRPAILYNKLLGPNANGRGGYWFQTYMTGVRIRARVDGVRRGEYSGLIHINNIVHPPNGQKYSLDQIRLIQCHIPSQSTFLTPSENNKFWIYQYRNSPEKEWNSFYCFSETEYFEDFEGINLFTSMKSPVHRGSVLVVRFLRRGEGLLFTAGGEEGGIRGEGDEEEGEVTIVGKVMLVDRVVKVNLGGKTRVVHEVESEEGRVQALWEYFGIRLTEEEKEGIRGWNKELVGAVYFSMAALIPDEKRPRGSDPPAESISAPQDPTSEPDEEVYSIYTGTARNLIILTASVAGFFSPLSANIYLPALDTLADELHVTDTMINLTVTTYMIFQGLAPAIFGGLADTAGRRPAYIMCFTVYIAANIGLALQRNYAALLVLRCLQSTGSSSTIAIANAIVADIVTPAERGLYIGYGSAGSIFGPSLGPIIGGLLTQFLNWPSIFWFLVIFAGAFFIPLVLFLPETARKVVGNGSRPPPTWNLSILQLCKRAKSTTTTQPTANPRITFPNPLKTLIILSDKEVFLILLGNSLAFAGYYAASTSITSQFAAIYHFNDVQIGLCFIPVGAGSLIAAYTQGKIANWNYRRHARRSGITISTTHRQNMDEFPLERARTEVILPLIIIEGLALIAYGWVLHYETNLAGPLILLLFIGYASGATLNIMSVLMVDIYPESPATATAANNLTRFETSSENGWRSSVLLD</sequence>
<dbReference type="SUPFAM" id="SSF103473">
    <property type="entry name" value="MFS general substrate transporter"/>
    <property type="match status" value="1"/>
</dbReference>
<evidence type="ECO:0000256" key="1">
    <source>
        <dbReference type="ARBA" id="ARBA00004141"/>
    </source>
</evidence>
<keyword evidence="3" id="KW-0813">Transport</keyword>
<feature type="transmembrane region" description="Helical" evidence="12">
    <location>
        <begin position="341"/>
        <end position="361"/>
    </location>
</feature>
<dbReference type="PANTHER" id="PTHR23502:SF51">
    <property type="entry name" value="QUINIDINE RESISTANCE PROTEIN 1-RELATED"/>
    <property type="match status" value="1"/>
</dbReference>
<evidence type="ECO:0000256" key="2">
    <source>
        <dbReference type="ARBA" id="ARBA00008335"/>
    </source>
</evidence>
<dbReference type="VEuPathDB" id="FungiDB:BO78DRAFT_431115"/>
<dbReference type="FunFam" id="1.20.1720.10:FF:000009">
    <property type="entry name" value="MFS multidrug transporter"/>
    <property type="match status" value="1"/>
</dbReference>
<keyword evidence="15" id="KW-1185">Reference proteome</keyword>
<dbReference type="FunFam" id="1.20.1250.20:FF:000172">
    <property type="entry name" value="MFS multidrug resistance transporter"/>
    <property type="match status" value="1"/>
</dbReference>
<feature type="transmembrane region" description="Helical" evidence="12">
    <location>
        <begin position="610"/>
        <end position="629"/>
    </location>
</feature>
<dbReference type="Gene3D" id="1.20.1250.20">
    <property type="entry name" value="MFS general substrate transporter like domains"/>
    <property type="match status" value="1"/>
</dbReference>
<dbReference type="GO" id="GO:0140115">
    <property type="term" value="P:export across plasma membrane"/>
    <property type="evidence" value="ECO:0007669"/>
    <property type="project" value="UniProtKB-ARBA"/>
</dbReference>
<dbReference type="Gene3D" id="1.20.1720.10">
    <property type="entry name" value="Multidrug resistance protein D"/>
    <property type="match status" value="1"/>
</dbReference>
<dbReference type="AlphaFoldDB" id="A0A319E625"/>
<evidence type="ECO:0000256" key="6">
    <source>
        <dbReference type="ARBA" id="ARBA00023136"/>
    </source>
</evidence>
<dbReference type="PANTHER" id="PTHR23502">
    <property type="entry name" value="MAJOR FACILITATOR SUPERFAMILY"/>
    <property type="match status" value="1"/>
</dbReference>
<dbReference type="SUPFAM" id="SSF54001">
    <property type="entry name" value="Cysteine proteinases"/>
    <property type="match status" value="1"/>
</dbReference>
<evidence type="ECO:0000256" key="8">
    <source>
        <dbReference type="ARBA" id="ARBA00051015"/>
    </source>
</evidence>
<proteinExistence type="inferred from homology"/>
<comment type="catalytic activity">
    <reaction evidence="8">
        <text>citrate(in) = citrate(out)</text>
        <dbReference type="Rhea" id="RHEA:33183"/>
        <dbReference type="ChEBI" id="CHEBI:16947"/>
    </reaction>
</comment>
<evidence type="ECO:0000256" key="9">
    <source>
        <dbReference type="ARBA" id="ARBA00057034"/>
    </source>
</evidence>
<accession>A0A319E625</accession>
<feature type="transmembrane region" description="Helical" evidence="12">
    <location>
        <begin position="694"/>
        <end position="715"/>
    </location>
</feature>
<evidence type="ECO:0000256" key="11">
    <source>
        <dbReference type="SAM" id="MobiDB-lite"/>
    </source>
</evidence>
<evidence type="ECO:0000256" key="3">
    <source>
        <dbReference type="ARBA" id="ARBA00022448"/>
    </source>
</evidence>
<dbReference type="Gene3D" id="3.30.2140.20">
    <property type="match status" value="2"/>
</dbReference>
<feature type="transmembrane region" description="Helical" evidence="12">
    <location>
        <begin position="376"/>
        <end position="396"/>
    </location>
</feature>
<comment type="similarity">
    <text evidence="2">Belongs to the major facilitator superfamily.</text>
</comment>
<evidence type="ECO:0000256" key="5">
    <source>
        <dbReference type="ARBA" id="ARBA00022989"/>
    </source>
</evidence>
<gene>
    <name evidence="14" type="ORF">BO78DRAFT_431115</name>
</gene>
<feature type="region of interest" description="Disordered" evidence="11">
    <location>
        <begin position="303"/>
        <end position="328"/>
    </location>
</feature>
<evidence type="ECO:0000259" key="13">
    <source>
        <dbReference type="PROSITE" id="PS50850"/>
    </source>
</evidence>
<protein>
    <recommendedName>
        <fullName evidence="10">Citrate exporter 1</fullName>
    </recommendedName>
</protein>
<feature type="transmembrane region" description="Helical" evidence="12">
    <location>
        <begin position="431"/>
        <end position="454"/>
    </location>
</feature>
<name>A0A319E625_ASPSB</name>
<dbReference type="EMBL" id="KZ826365">
    <property type="protein sequence ID" value="PYI04800.1"/>
    <property type="molecule type" value="Genomic_DNA"/>
</dbReference>
<feature type="domain" description="Major facilitator superfamily (MFS) profile" evidence="13">
    <location>
        <begin position="342"/>
        <end position="754"/>
    </location>
</feature>
<feature type="transmembrane region" description="Helical" evidence="12">
    <location>
        <begin position="576"/>
        <end position="598"/>
    </location>
</feature>
<dbReference type="InterPro" id="IPR038765">
    <property type="entry name" value="Papain-like_cys_pep_sf"/>
</dbReference>
<reference evidence="14 15" key="1">
    <citation type="submission" date="2018-02" db="EMBL/GenBank/DDBJ databases">
        <title>The genomes of Aspergillus section Nigri reveals drivers in fungal speciation.</title>
        <authorList>
            <consortium name="DOE Joint Genome Institute"/>
            <person name="Vesth T.C."/>
            <person name="Nybo J."/>
            <person name="Theobald S."/>
            <person name="Brandl J."/>
            <person name="Frisvad J.C."/>
            <person name="Nielsen K.F."/>
            <person name="Lyhne E.K."/>
            <person name="Kogle M.E."/>
            <person name="Kuo A."/>
            <person name="Riley R."/>
            <person name="Clum A."/>
            <person name="Nolan M."/>
            <person name="Lipzen A."/>
            <person name="Salamov A."/>
            <person name="Henrissat B."/>
            <person name="Wiebenga A."/>
            <person name="De vries R.P."/>
            <person name="Grigoriev I.V."/>
            <person name="Mortensen U.H."/>
            <person name="Andersen M.R."/>
            <person name="Baker S.E."/>
        </authorList>
    </citation>
    <scope>NUCLEOTIDE SEQUENCE [LARGE SCALE GENOMIC DNA]</scope>
    <source>
        <strain evidence="14 15">CBS 121057</strain>
    </source>
</reference>
<keyword evidence="4 12" id="KW-0812">Transmembrane</keyword>
<organism evidence="14 15">
    <name type="scientific">Aspergillus sclerotiicarbonarius (strain CBS 121057 / IBT 28362)</name>
    <dbReference type="NCBI Taxonomy" id="1448318"/>
    <lineage>
        <taxon>Eukaryota</taxon>
        <taxon>Fungi</taxon>
        <taxon>Dikarya</taxon>
        <taxon>Ascomycota</taxon>
        <taxon>Pezizomycotina</taxon>
        <taxon>Eurotiomycetes</taxon>
        <taxon>Eurotiomycetidae</taxon>
        <taxon>Eurotiales</taxon>
        <taxon>Aspergillaceae</taxon>
        <taxon>Aspergillus</taxon>
        <taxon>Aspergillus subgen. Circumdati</taxon>
    </lineage>
</organism>
<dbReference type="InterPro" id="IPR020846">
    <property type="entry name" value="MFS_dom"/>
</dbReference>
<dbReference type="Pfam" id="PF07690">
    <property type="entry name" value="MFS_1"/>
    <property type="match status" value="1"/>
</dbReference>